<dbReference type="AlphaFoldDB" id="H5TYV5"/>
<accession>H5TYV5</accession>
<keyword evidence="2" id="KW-1185">Reference proteome</keyword>
<evidence type="ECO:0000313" key="1">
    <source>
        <dbReference type="EMBL" id="GAB38663.1"/>
    </source>
</evidence>
<gene>
    <name evidence="1" type="ORF">GOSPT_048_00430</name>
</gene>
<evidence type="ECO:0000313" key="2">
    <source>
        <dbReference type="Proteomes" id="UP000005845"/>
    </source>
</evidence>
<comment type="caution">
    <text evidence="1">The sequence shown here is derived from an EMBL/GenBank/DDBJ whole genome shotgun (WGS) entry which is preliminary data.</text>
</comment>
<organism evidence="1 2">
    <name type="scientific">Gordonia sputi NBRC 100414</name>
    <dbReference type="NCBI Taxonomy" id="1089453"/>
    <lineage>
        <taxon>Bacteria</taxon>
        <taxon>Bacillati</taxon>
        <taxon>Actinomycetota</taxon>
        <taxon>Actinomycetes</taxon>
        <taxon>Mycobacteriales</taxon>
        <taxon>Gordoniaceae</taxon>
        <taxon>Gordonia</taxon>
    </lineage>
</organism>
<dbReference type="EMBL" id="BAFC01000048">
    <property type="protein sequence ID" value="GAB38663.1"/>
    <property type="molecule type" value="Genomic_DNA"/>
</dbReference>
<dbReference type="eggNOG" id="ENOG50341VT">
    <property type="taxonomic scope" value="Bacteria"/>
</dbReference>
<reference evidence="1 2" key="1">
    <citation type="submission" date="2012-02" db="EMBL/GenBank/DDBJ databases">
        <title>Whole genome shotgun sequence of Gordonia sputi NBRC 100414.</title>
        <authorList>
            <person name="Yoshida I."/>
            <person name="Hosoyama A."/>
            <person name="Tsuchikane K."/>
            <person name="Katsumata H."/>
            <person name="Yamazaki S."/>
            <person name="Fujita N."/>
        </authorList>
    </citation>
    <scope>NUCLEOTIDE SEQUENCE [LARGE SCALE GENOMIC DNA]</scope>
    <source>
        <strain evidence="1 2">NBRC 100414</strain>
    </source>
</reference>
<proteinExistence type="predicted"/>
<dbReference type="Proteomes" id="UP000005845">
    <property type="component" value="Unassembled WGS sequence"/>
</dbReference>
<protein>
    <submittedName>
        <fullName evidence="1">Uncharacterized protein</fullName>
    </submittedName>
</protein>
<sequence>MVSTLSKSFNLERESHTFADELSGLLNGTICDGVRLTSVVTAGRDRSRSVIGYRITKDNQDLETCIPVTLGSDPTFHLGFSMRLERDHENKFLMVRQSVMLLSPTADPSDALLHYDYARDKRDGYPDAHLQICATSETWQDVGQRLDGSTRLLERMHLPVGGRRFRPTLEDIVEFLVTEHLVEARPSWRDAVDCGRESFRKKQLRAAIRRDPDTARDALAKIDADS</sequence>
<name>H5TYV5_9ACTN</name>